<feature type="region of interest" description="Disordered" evidence="5">
    <location>
        <begin position="103"/>
        <end position="141"/>
    </location>
</feature>
<feature type="compositionally biased region" description="Polar residues" evidence="5">
    <location>
        <begin position="223"/>
        <end position="233"/>
    </location>
</feature>
<dbReference type="GO" id="GO:0071944">
    <property type="term" value="C:cell periphery"/>
    <property type="evidence" value="ECO:0007669"/>
    <property type="project" value="UniProtKB-ARBA"/>
</dbReference>
<keyword evidence="9" id="KW-1185">Reference proteome</keyword>
<feature type="compositionally biased region" description="Low complexity" evidence="5">
    <location>
        <begin position="37"/>
        <end position="58"/>
    </location>
</feature>
<protein>
    <submittedName>
        <fullName evidence="8">Uncharacterized protein</fullName>
    </submittedName>
</protein>
<evidence type="ECO:0000256" key="6">
    <source>
        <dbReference type="SAM" id="Phobius"/>
    </source>
</evidence>
<evidence type="ECO:0000256" key="2">
    <source>
        <dbReference type="ARBA" id="ARBA00022692"/>
    </source>
</evidence>
<feature type="compositionally biased region" description="Low complexity" evidence="5">
    <location>
        <begin position="103"/>
        <end position="123"/>
    </location>
</feature>
<feature type="region of interest" description="Disordered" evidence="5">
    <location>
        <begin position="31"/>
        <end position="58"/>
    </location>
</feature>
<evidence type="ECO:0000313" key="8">
    <source>
        <dbReference type="EMBL" id="SAL94761.1"/>
    </source>
</evidence>
<dbReference type="EMBL" id="LT549931">
    <property type="protein sequence ID" value="SAL94761.1"/>
    <property type="molecule type" value="Genomic_DNA"/>
</dbReference>
<dbReference type="STRING" id="4829.A0A168KJE8"/>
<organism evidence="8">
    <name type="scientific">Absidia glauca</name>
    <name type="common">Pin mould</name>
    <dbReference type="NCBI Taxonomy" id="4829"/>
    <lineage>
        <taxon>Eukaryota</taxon>
        <taxon>Fungi</taxon>
        <taxon>Fungi incertae sedis</taxon>
        <taxon>Mucoromycota</taxon>
        <taxon>Mucoromycotina</taxon>
        <taxon>Mucoromycetes</taxon>
        <taxon>Mucorales</taxon>
        <taxon>Cunninghamellaceae</taxon>
        <taxon>Absidia</taxon>
    </lineage>
</organism>
<name>A0A168KJE8_ABSGL</name>
<feature type="signal peptide" evidence="7">
    <location>
        <begin position="1"/>
        <end position="25"/>
    </location>
</feature>
<evidence type="ECO:0000256" key="5">
    <source>
        <dbReference type="SAM" id="MobiDB-lite"/>
    </source>
</evidence>
<evidence type="ECO:0000313" key="9">
    <source>
        <dbReference type="Proteomes" id="UP000078561"/>
    </source>
</evidence>
<gene>
    <name evidence="8" type="primary">ABSGL_00047.1 scaffold 129</name>
</gene>
<keyword evidence="2 6" id="KW-0812">Transmembrane</keyword>
<feature type="chain" id="PRO_5007898463" evidence="7">
    <location>
        <begin position="26"/>
        <end position="320"/>
    </location>
</feature>
<sequence length="320" mass="33611">MRTPPFFFLIGGLLLSIQLFSNGIASQVFPPTSAGPTSSKPAVSHSPSPKPSPSLSATSSSFSPIIPLPSSSASHLLPSSSSSIVPTSSSILPSVNTPSSTLFSSSSLSPSSSSDSLSSTSSPTLPPTTAPKQNNSEPSTPTIVGAVVGGVVGLALLGGVLTWMNRRGGCTSKTNQRKANFEDFGLAERDFPHHRAPAATGNSSSGFGGSTVVASPTIPRLNDQGTYYNDASAKPYQQQGEYDATYQDAYYYPPQDYPSHTGYEGGGYYDEHGYYYATGYDPTSPQQQYQQQHYPPSVPPQSLGATNGAPDVYKPNANYR</sequence>
<evidence type="ECO:0000256" key="4">
    <source>
        <dbReference type="ARBA" id="ARBA00023136"/>
    </source>
</evidence>
<proteinExistence type="predicted"/>
<comment type="subcellular location">
    <subcellularLocation>
        <location evidence="1">Membrane</location>
        <topology evidence="1">Single-pass membrane protein</topology>
    </subcellularLocation>
</comment>
<dbReference type="InterPro" id="IPR051694">
    <property type="entry name" value="Immunoregulatory_rcpt-like"/>
</dbReference>
<keyword evidence="3 6" id="KW-1133">Transmembrane helix</keyword>
<dbReference type="PANTHER" id="PTHR15549">
    <property type="entry name" value="PAIRED IMMUNOGLOBULIN-LIKE TYPE 2 RECEPTOR"/>
    <property type="match status" value="1"/>
</dbReference>
<dbReference type="AlphaFoldDB" id="A0A168KJE8"/>
<dbReference type="GO" id="GO:0016020">
    <property type="term" value="C:membrane"/>
    <property type="evidence" value="ECO:0007669"/>
    <property type="project" value="UniProtKB-SubCell"/>
</dbReference>
<feature type="compositionally biased region" description="Polar residues" evidence="5">
    <location>
        <begin position="130"/>
        <end position="141"/>
    </location>
</feature>
<accession>A0A168KJE8</accession>
<dbReference type="PANTHER" id="PTHR15549:SF30">
    <property type="entry name" value="MID2 DOMAIN-CONTAINING PROTEIN"/>
    <property type="match status" value="1"/>
</dbReference>
<dbReference type="InParanoid" id="A0A168KJE8"/>
<feature type="transmembrane region" description="Helical" evidence="6">
    <location>
        <begin position="143"/>
        <end position="164"/>
    </location>
</feature>
<dbReference type="OrthoDB" id="2290099at2759"/>
<evidence type="ECO:0000256" key="3">
    <source>
        <dbReference type="ARBA" id="ARBA00022989"/>
    </source>
</evidence>
<keyword evidence="7" id="KW-0732">Signal</keyword>
<dbReference type="OMA" id="AFWCELL"/>
<dbReference type="Proteomes" id="UP000078561">
    <property type="component" value="Unassembled WGS sequence"/>
</dbReference>
<feature type="region of interest" description="Disordered" evidence="5">
    <location>
        <begin position="278"/>
        <end position="320"/>
    </location>
</feature>
<feature type="region of interest" description="Disordered" evidence="5">
    <location>
        <begin position="197"/>
        <end position="233"/>
    </location>
</feature>
<reference evidence="8" key="1">
    <citation type="submission" date="2016-04" db="EMBL/GenBank/DDBJ databases">
        <authorList>
            <person name="Evans L.H."/>
            <person name="Alamgir A."/>
            <person name="Owens N."/>
            <person name="Weber N.D."/>
            <person name="Virtaneva K."/>
            <person name="Barbian K."/>
            <person name="Babar A."/>
            <person name="Rosenke K."/>
        </authorList>
    </citation>
    <scope>NUCLEOTIDE SEQUENCE [LARGE SCALE GENOMIC DNA]</scope>
    <source>
        <strain evidence="8">CBS 101.48</strain>
    </source>
</reference>
<evidence type="ECO:0000256" key="7">
    <source>
        <dbReference type="SAM" id="SignalP"/>
    </source>
</evidence>
<evidence type="ECO:0000256" key="1">
    <source>
        <dbReference type="ARBA" id="ARBA00004167"/>
    </source>
</evidence>
<feature type="compositionally biased region" description="Low complexity" evidence="5">
    <location>
        <begin position="278"/>
        <end position="295"/>
    </location>
</feature>
<keyword evidence="4 6" id="KW-0472">Membrane</keyword>